<keyword evidence="7" id="KW-0457">Lysine biosynthesis</keyword>
<reference evidence="14 15" key="1">
    <citation type="journal article" date="2013" name="Environ. Microbiol.">
        <title>Genome analysis of Chitinivibrio alkaliphilus gen. nov., sp. nov., a novel extremely haloalkaliphilic anaerobic chitinolytic bacterium from the candidate phylum Termite Group 3.</title>
        <authorList>
            <person name="Sorokin D.Y."/>
            <person name="Gumerov V.M."/>
            <person name="Rakitin A.L."/>
            <person name="Beletsky A.V."/>
            <person name="Damste J.S."/>
            <person name="Muyzer G."/>
            <person name="Mardanov A.V."/>
            <person name="Ravin N.V."/>
        </authorList>
    </citation>
    <scope>NUCLEOTIDE SEQUENCE [LARGE SCALE GENOMIC DNA]</scope>
    <source>
        <strain evidence="14 15">ACht1</strain>
    </source>
</reference>
<organism evidence="14 15">
    <name type="scientific">Chitinivibrio alkaliphilus ACht1</name>
    <dbReference type="NCBI Taxonomy" id="1313304"/>
    <lineage>
        <taxon>Bacteria</taxon>
        <taxon>Pseudomonadati</taxon>
        <taxon>Fibrobacterota</taxon>
        <taxon>Chitinivibrionia</taxon>
        <taxon>Chitinivibrionales</taxon>
        <taxon>Chitinivibrionaceae</taxon>
        <taxon>Chitinivibrio</taxon>
    </lineage>
</organism>
<dbReference type="SUPFAM" id="SSF51735">
    <property type="entry name" value="NAD(P)-binding Rossmann-fold domains"/>
    <property type="match status" value="1"/>
</dbReference>
<proteinExistence type="inferred from homology"/>
<keyword evidence="5" id="KW-0560">Oxidoreductase</keyword>
<dbReference type="PANTHER" id="PTHR20836">
    <property type="entry name" value="DIHYDRODIPICOLINATE REDUCTASE"/>
    <property type="match status" value="1"/>
</dbReference>
<feature type="domain" description="Dihydrodipicolinate reductase C-terminal" evidence="13">
    <location>
        <begin position="130"/>
        <end position="270"/>
    </location>
</feature>
<evidence type="ECO:0000256" key="11">
    <source>
        <dbReference type="ARBA" id="ARBA00049396"/>
    </source>
</evidence>
<dbReference type="Pfam" id="PF05173">
    <property type="entry name" value="DapB_C"/>
    <property type="match status" value="1"/>
</dbReference>
<dbReference type="InterPro" id="IPR011859">
    <property type="entry name" value="Dihydrodipicolinate_Rdtase_pln"/>
</dbReference>
<dbReference type="InterPro" id="IPR023940">
    <property type="entry name" value="DHDPR_bac"/>
</dbReference>
<keyword evidence="4" id="KW-0220">Diaminopimelate biosynthesis</keyword>
<dbReference type="GO" id="GO:0009089">
    <property type="term" value="P:lysine biosynthetic process via diaminopimelate"/>
    <property type="evidence" value="ECO:0007669"/>
    <property type="project" value="InterPro"/>
</dbReference>
<dbReference type="EMBL" id="ASJR01000008">
    <property type="protein sequence ID" value="ERP31872.1"/>
    <property type="molecule type" value="Genomic_DNA"/>
</dbReference>
<evidence type="ECO:0000256" key="3">
    <source>
        <dbReference type="ARBA" id="ARBA00022857"/>
    </source>
</evidence>
<dbReference type="InterPro" id="IPR000846">
    <property type="entry name" value="DapB_N"/>
</dbReference>
<keyword evidence="3" id="KW-0521">NADP</keyword>
<dbReference type="Pfam" id="PF01113">
    <property type="entry name" value="DapB_N"/>
    <property type="match status" value="1"/>
</dbReference>
<comment type="similarity">
    <text evidence="1">Belongs to the DapB family.</text>
</comment>
<evidence type="ECO:0000313" key="15">
    <source>
        <dbReference type="Proteomes" id="UP000017148"/>
    </source>
</evidence>
<evidence type="ECO:0000256" key="2">
    <source>
        <dbReference type="ARBA" id="ARBA00022605"/>
    </source>
</evidence>
<keyword evidence="2" id="KW-0028">Amino-acid biosynthesis</keyword>
<dbReference type="InterPro" id="IPR036291">
    <property type="entry name" value="NAD(P)-bd_dom_sf"/>
</dbReference>
<dbReference type="Proteomes" id="UP000017148">
    <property type="component" value="Unassembled WGS sequence"/>
</dbReference>
<evidence type="ECO:0000256" key="6">
    <source>
        <dbReference type="ARBA" id="ARBA00023027"/>
    </source>
</evidence>
<dbReference type="GO" id="GO:0019877">
    <property type="term" value="P:diaminopimelate biosynthetic process"/>
    <property type="evidence" value="ECO:0007669"/>
    <property type="project" value="UniProtKB-KW"/>
</dbReference>
<sequence length="276" mass="30237">MIVMVNGLPGNMAKTVITAAVQRGIEVLPYSLTGADVREDTITHEGIHFSLLHPDTRDTAMEEILKDTPEFISVDYTHPTAVNDNATFYIRHSRPFVMGTTGGDREKLHKDVSAAGLSAVIAPNMAKQIVALQYMLQTMAKTFPDLYKDYTLSVVESHQKTKADTSGTAKAIVDSFNKMGIHPITPEAIEKIREDAPAQERLGVPAEYLSGHAFHTYRVVSPDDTVAFSFSHNVCGRSIYGEGTMDAAVFLQKQIEAGTAERVFSMIDVLQSGTMQ</sequence>
<dbReference type="EC" id="1.17.1.8" evidence="9"/>
<keyword evidence="15" id="KW-1185">Reference proteome</keyword>
<comment type="pathway">
    <text evidence="8">Amino-acid biosynthesis; L-lysine biosynthesis via DAP pathway; (S)-tetrahydrodipicolinate from L-aspartate: step 4/4.</text>
</comment>
<dbReference type="Gene3D" id="3.30.360.10">
    <property type="entry name" value="Dihydrodipicolinate Reductase, domain 2"/>
    <property type="match status" value="1"/>
</dbReference>
<evidence type="ECO:0000256" key="8">
    <source>
        <dbReference type="ARBA" id="ARBA00037922"/>
    </source>
</evidence>
<evidence type="ECO:0000259" key="13">
    <source>
        <dbReference type="Pfam" id="PF05173"/>
    </source>
</evidence>
<accession>U7D9V6</accession>
<dbReference type="InterPro" id="IPR022663">
    <property type="entry name" value="DapB_C"/>
</dbReference>
<keyword evidence="6" id="KW-0520">NAD</keyword>
<dbReference type="AlphaFoldDB" id="U7D9V6"/>
<dbReference type="RefSeq" id="WP_022636573.1">
    <property type="nucleotide sequence ID" value="NZ_ASJR01000008.1"/>
</dbReference>
<dbReference type="NCBIfam" id="TIGR02130">
    <property type="entry name" value="dapB_plant"/>
    <property type="match status" value="1"/>
</dbReference>
<dbReference type="Gene3D" id="3.40.50.720">
    <property type="entry name" value="NAD(P)-binding Rossmann-like Domain"/>
    <property type="match status" value="1"/>
</dbReference>
<evidence type="ECO:0000313" key="14">
    <source>
        <dbReference type="EMBL" id="ERP31872.1"/>
    </source>
</evidence>
<feature type="domain" description="Dihydrodipicolinate reductase N-terminal" evidence="12">
    <location>
        <begin position="2"/>
        <end position="125"/>
    </location>
</feature>
<evidence type="ECO:0000256" key="4">
    <source>
        <dbReference type="ARBA" id="ARBA00022915"/>
    </source>
</evidence>
<dbReference type="PIRSF" id="PIRSF000161">
    <property type="entry name" value="DHPR"/>
    <property type="match status" value="1"/>
</dbReference>
<comment type="catalytic activity">
    <reaction evidence="11">
        <text>(S)-2,3,4,5-tetrahydrodipicolinate + NAD(+) + H2O = (2S,4S)-4-hydroxy-2,3,4,5-tetrahydrodipicolinate + NADH + H(+)</text>
        <dbReference type="Rhea" id="RHEA:35323"/>
        <dbReference type="ChEBI" id="CHEBI:15377"/>
        <dbReference type="ChEBI" id="CHEBI:15378"/>
        <dbReference type="ChEBI" id="CHEBI:16845"/>
        <dbReference type="ChEBI" id="CHEBI:57540"/>
        <dbReference type="ChEBI" id="CHEBI:57945"/>
        <dbReference type="ChEBI" id="CHEBI:67139"/>
        <dbReference type="EC" id="1.17.1.8"/>
    </reaction>
</comment>
<dbReference type="GO" id="GO:0008839">
    <property type="term" value="F:4-hydroxy-tetrahydrodipicolinate reductase"/>
    <property type="evidence" value="ECO:0007669"/>
    <property type="project" value="UniProtKB-EC"/>
</dbReference>
<comment type="catalytic activity">
    <reaction evidence="10">
        <text>(S)-2,3,4,5-tetrahydrodipicolinate + NADP(+) + H2O = (2S,4S)-4-hydroxy-2,3,4,5-tetrahydrodipicolinate + NADPH + H(+)</text>
        <dbReference type="Rhea" id="RHEA:35331"/>
        <dbReference type="ChEBI" id="CHEBI:15377"/>
        <dbReference type="ChEBI" id="CHEBI:15378"/>
        <dbReference type="ChEBI" id="CHEBI:16845"/>
        <dbReference type="ChEBI" id="CHEBI:57783"/>
        <dbReference type="ChEBI" id="CHEBI:58349"/>
        <dbReference type="ChEBI" id="CHEBI:67139"/>
        <dbReference type="EC" id="1.17.1.8"/>
    </reaction>
</comment>
<comment type="caution">
    <text evidence="14">The sequence shown here is derived from an EMBL/GenBank/DDBJ whole genome shotgun (WGS) entry which is preliminary data.</text>
</comment>
<protein>
    <recommendedName>
        <fullName evidence="9">4-hydroxy-tetrahydrodipicolinate reductase</fullName>
        <ecNumber evidence="9">1.17.1.8</ecNumber>
    </recommendedName>
</protein>
<dbReference type="eggNOG" id="COG0289">
    <property type="taxonomic scope" value="Bacteria"/>
</dbReference>
<dbReference type="PANTHER" id="PTHR20836:SF0">
    <property type="entry name" value="4-HYDROXY-TETRAHYDRODIPICOLINATE REDUCTASE 1, CHLOROPLASTIC-RELATED"/>
    <property type="match status" value="1"/>
</dbReference>
<evidence type="ECO:0000256" key="7">
    <source>
        <dbReference type="ARBA" id="ARBA00023154"/>
    </source>
</evidence>
<dbReference type="OrthoDB" id="9790352at2"/>
<evidence type="ECO:0000256" key="9">
    <source>
        <dbReference type="ARBA" id="ARBA00038983"/>
    </source>
</evidence>
<evidence type="ECO:0000259" key="12">
    <source>
        <dbReference type="Pfam" id="PF01113"/>
    </source>
</evidence>
<dbReference type="STRING" id="1313304.CALK_1087"/>
<name>U7D9V6_9BACT</name>
<evidence type="ECO:0000256" key="10">
    <source>
        <dbReference type="ARBA" id="ARBA00049080"/>
    </source>
</evidence>
<evidence type="ECO:0000256" key="5">
    <source>
        <dbReference type="ARBA" id="ARBA00023002"/>
    </source>
</evidence>
<dbReference type="GO" id="GO:0070402">
    <property type="term" value="F:NADPH binding"/>
    <property type="evidence" value="ECO:0007669"/>
    <property type="project" value="InterPro"/>
</dbReference>
<gene>
    <name evidence="14" type="ORF">CALK_1087</name>
</gene>
<evidence type="ECO:0000256" key="1">
    <source>
        <dbReference type="ARBA" id="ARBA00006642"/>
    </source>
</evidence>